<evidence type="ECO:0000313" key="2">
    <source>
        <dbReference type="Proteomes" id="UP000233399"/>
    </source>
</evidence>
<comment type="caution">
    <text evidence="1">The sequence shown here is derived from an EMBL/GenBank/DDBJ whole genome shotgun (WGS) entry which is preliminary data.</text>
</comment>
<gene>
    <name evidence="1" type="ORF">CXB65_21585</name>
</gene>
<proteinExistence type="predicted"/>
<evidence type="ECO:0000313" key="1">
    <source>
        <dbReference type="EMBL" id="PKI19649.1"/>
    </source>
</evidence>
<dbReference type="AlphaFoldDB" id="A0A2N1IN12"/>
<accession>A0A2N1IN12</accession>
<dbReference type="Proteomes" id="UP000233399">
    <property type="component" value="Unassembled WGS sequence"/>
</dbReference>
<protein>
    <recommendedName>
        <fullName evidence="3">TIGR04255 family protein</fullName>
    </recommendedName>
</protein>
<sequence length="260" mass="29308">MGFDWVSPLDPQIMSKLASLGDGIAKWLPRKFEVSTSEVKASVGPVIPGQSSTADDGGLFAVLFDDNQDANAPFDVKHAEVIINNEGFMFTVHARYDGWEKTKAQAHELFAVFFDEIIKHVTLSAIEFRVSNIFNLEKFTGRLDDVLDLECDSLPRRIFKAHGLWHVDEGYFDDHHESESENLLVNLNVSKVQSEDGKMLHVRTMHQYNFHSESNVSLGLSELFERFEYLHGINKALLATVLNEQTAALIGLVDEARRTI</sequence>
<dbReference type="EMBL" id="PJCG01000052">
    <property type="protein sequence ID" value="PKI19649.1"/>
    <property type="molecule type" value="Genomic_DNA"/>
</dbReference>
<name>A0A2N1IN12_9PSED</name>
<organism evidence="1 2">
    <name type="scientific">Pseudomonas monteilii</name>
    <dbReference type="NCBI Taxonomy" id="76759"/>
    <lineage>
        <taxon>Bacteria</taxon>
        <taxon>Pseudomonadati</taxon>
        <taxon>Pseudomonadota</taxon>
        <taxon>Gammaproteobacteria</taxon>
        <taxon>Pseudomonadales</taxon>
        <taxon>Pseudomonadaceae</taxon>
        <taxon>Pseudomonas</taxon>
    </lineage>
</organism>
<reference evidence="1 2" key="1">
    <citation type="submission" date="2017-12" db="EMBL/GenBank/DDBJ databases">
        <title>Isolation and characterization of an aerobic denitrifying Pseudomonas monteilii CY06 from aquaculture ponds.</title>
        <authorList>
            <person name="Ma Q."/>
            <person name="Cai Y."/>
            <person name="He Z."/>
        </authorList>
    </citation>
    <scope>NUCLEOTIDE SEQUENCE [LARGE SCALE GENOMIC DNA]</scope>
    <source>
        <strain evidence="1 2">CY06</strain>
    </source>
</reference>
<evidence type="ECO:0008006" key="3">
    <source>
        <dbReference type="Google" id="ProtNLM"/>
    </source>
</evidence>